<evidence type="ECO:0000313" key="2">
    <source>
        <dbReference type="Proteomes" id="UP001396334"/>
    </source>
</evidence>
<dbReference type="EMBL" id="JBBPBN010000002">
    <property type="protein sequence ID" value="KAK9045420.1"/>
    <property type="molecule type" value="Genomic_DNA"/>
</dbReference>
<accession>A0ABR2U6T3</accession>
<sequence>MISVKSRSSGLMPIDVQVQLADESSDDPLWWTLEESFQVRGVWNTPSRFVEDLILKMRLLEKLDYGECSTQSTDEFIVANNPGVYEVLQASRVETFCKGIVGHVSSECCGARFVCGSSKFQTRTEWYILEKTKIKQLKMLKKRLG</sequence>
<protein>
    <submittedName>
        <fullName evidence="1">Uncharacterized protein</fullName>
    </submittedName>
</protein>
<keyword evidence="2" id="KW-1185">Reference proteome</keyword>
<name>A0ABR2U6T3_9ROSI</name>
<dbReference type="Proteomes" id="UP001396334">
    <property type="component" value="Unassembled WGS sequence"/>
</dbReference>
<gene>
    <name evidence="1" type="ORF">V6N11_059300</name>
</gene>
<proteinExistence type="predicted"/>
<organism evidence="1 2">
    <name type="scientific">Hibiscus sabdariffa</name>
    <name type="common">roselle</name>
    <dbReference type="NCBI Taxonomy" id="183260"/>
    <lineage>
        <taxon>Eukaryota</taxon>
        <taxon>Viridiplantae</taxon>
        <taxon>Streptophyta</taxon>
        <taxon>Embryophyta</taxon>
        <taxon>Tracheophyta</taxon>
        <taxon>Spermatophyta</taxon>
        <taxon>Magnoliopsida</taxon>
        <taxon>eudicotyledons</taxon>
        <taxon>Gunneridae</taxon>
        <taxon>Pentapetalae</taxon>
        <taxon>rosids</taxon>
        <taxon>malvids</taxon>
        <taxon>Malvales</taxon>
        <taxon>Malvaceae</taxon>
        <taxon>Malvoideae</taxon>
        <taxon>Hibiscus</taxon>
    </lineage>
</organism>
<reference evidence="1 2" key="1">
    <citation type="journal article" date="2024" name="G3 (Bethesda)">
        <title>Genome assembly of Hibiscus sabdariffa L. provides insights into metabolisms of medicinal natural products.</title>
        <authorList>
            <person name="Kim T."/>
        </authorList>
    </citation>
    <scope>NUCLEOTIDE SEQUENCE [LARGE SCALE GENOMIC DNA]</scope>
    <source>
        <strain evidence="1">TK-2024</strain>
        <tissue evidence="1">Old leaves</tissue>
    </source>
</reference>
<evidence type="ECO:0000313" key="1">
    <source>
        <dbReference type="EMBL" id="KAK9045420.1"/>
    </source>
</evidence>
<comment type="caution">
    <text evidence="1">The sequence shown here is derived from an EMBL/GenBank/DDBJ whole genome shotgun (WGS) entry which is preliminary data.</text>
</comment>